<dbReference type="PANTHER" id="PTHR33459:SF6">
    <property type="entry name" value="DICKKOPF N-TERMINAL CYSTEINE-RICH DOMAIN-CONTAINING PROTEIN"/>
    <property type="match status" value="1"/>
</dbReference>
<sequence length="363" mass="41223">MILMMMMVQCQNELTSMPDFPIEPQPGYLIAERLDRPDTKEMTCMFNKCGDLGDPCDADRNLCGAATYCSNGSCVPSILPGLQCNNWNDCNELEGYFCIPYPNGTKICSPFNYASIGENCTYDHECLFELKCLNGHCAFEKYDDVECIFDSQCPLGQYCDEQKCRTLQLKDGECEVFSLNFTKCFDGEGICRPSSNRSRIGTCVRKINAGELCLRYHLNCDISHNEFCVNVDGSLFGICKKIEKRSYKTCFFPKDCLDWEYCKCDRSSSVGYCTTVSESLGRHCVLTLLPLLECYLNSSCDTVFSLNPHSCLHQHCRQEVRCVLALCIDPTLPRDSCKGYSCDLTQYMDWNNLRLIPVVQIDY</sequence>
<evidence type="ECO:0000313" key="1">
    <source>
        <dbReference type="EMBL" id="EGG22730.1"/>
    </source>
</evidence>
<organism evidence="1 2">
    <name type="scientific">Cavenderia fasciculata</name>
    <name type="common">Slime mold</name>
    <name type="synonym">Dictyostelium fasciculatum</name>
    <dbReference type="NCBI Taxonomy" id="261658"/>
    <lineage>
        <taxon>Eukaryota</taxon>
        <taxon>Amoebozoa</taxon>
        <taxon>Evosea</taxon>
        <taxon>Eumycetozoa</taxon>
        <taxon>Dictyostelia</taxon>
        <taxon>Acytosteliales</taxon>
        <taxon>Cavenderiaceae</taxon>
        <taxon>Cavenderia</taxon>
    </lineage>
</organism>
<accession>F4PM27</accession>
<dbReference type="OrthoDB" id="18571at2759"/>
<name>F4PM27_CACFS</name>
<dbReference type="PANTHER" id="PTHR33459">
    <property type="entry name" value="DD-GDCA PROTEIN"/>
    <property type="match status" value="1"/>
</dbReference>
<dbReference type="OMA" id="WEYCKCD"/>
<reference evidence="2" key="1">
    <citation type="journal article" date="2011" name="Genome Res.">
        <title>Phylogeny-wide analysis of social amoeba genomes highlights ancient origins for complex intercellular communication.</title>
        <authorList>
            <person name="Heidel A.J."/>
            <person name="Lawal H.M."/>
            <person name="Felder M."/>
            <person name="Schilde C."/>
            <person name="Helps N.R."/>
            <person name="Tunggal B."/>
            <person name="Rivero F."/>
            <person name="John U."/>
            <person name="Schleicher M."/>
            <person name="Eichinger L."/>
            <person name="Platzer M."/>
            <person name="Noegel A.A."/>
            <person name="Schaap P."/>
            <person name="Gloeckner G."/>
        </authorList>
    </citation>
    <scope>NUCLEOTIDE SEQUENCE [LARGE SCALE GENOMIC DNA]</scope>
    <source>
        <strain evidence="2">SH3</strain>
    </source>
</reference>
<dbReference type="KEGG" id="dfa:DFA_04860"/>
<keyword evidence="2" id="KW-1185">Reference proteome</keyword>
<evidence type="ECO:0000313" key="2">
    <source>
        <dbReference type="Proteomes" id="UP000007797"/>
    </source>
</evidence>
<dbReference type="RefSeq" id="XP_004360581.1">
    <property type="nucleotide sequence ID" value="XM_004360524.1"/>
</dbReference>
<protein>
    <recommendedName>
        <fullName evidence="3">Dickkopf N-terminal cysteine-rich domain-containing protein</fullName>
    </recommendedName>
</protein>
<dbReference type="InterPro" id="IPR052326">
    <property type="entry name" value="Diff-Dev_Assoc_Protein"/>
</dbReference>
<gene>
    <name evidence="1" type="ORF">DFA_04860</name>
</gene>
<dbReference type="Proteomes" id="UP000007797">
    <property type="component" value="Unassembled WGS sequence"/>
</dbReference>
<proteinExistence type="predicted"/>
<evidence type="ECO:0008006" key="3">
    <source>
        <dbReference type="Google" id="ProtNLM"/>
    </source>
</evidence>
<dbReference type="EMBL" id="GL883008">
    <property type="protein sequence ID" value="EGG22730.1"/>
    <property type="molecule type" value="Genomic_DNA"/>
</dbReference>
<dbReference type="GeneID" id="14875579"/>
<dbReference type="AlphaFoldDB" id="F4PM27"/>